<dbReference type="Proteomes" id="UP001283341">
    <property type="component" value="Unassembled WGS sequence"/>
</dbReference>
<evidence type="ECO:0000313" key="1">
    <source>
        <dbReference type="EMBL" id="KAK3324913.1"/>
    </source>
</evidence>
<protein>
    <submittedName>
        <fullName evidence="1">Uncharacterized protein</fullName>
    </submittedName>
</protein>
<proteinExistence type="predicted"/>
<reference evidence="1" key="1">
    <citation type="journal article" date="2023" name="Mol. Phylogenet. Evol.">
        <title>Genome-scale phylogeny and comparative genomics of the fungal order Sordariales.</title>
        <authorList>
            <person name="Hensen N."/>
            <person name="Bonometti L."/>
            <person name="Westerberg I."/>
            <person name="Brannstrom I.O."/>
            <person name="Guillou S."/>
            <person name="Cros-Aarteil S."/>
            <person name="Calhoun S."/>
            <person name="Haridas S."/>
            <person name="Kuo A."/>
            <person name="Mondo S."/>
            <person name="Pangilinan J."/>
            <person name="Riley R."/>
            <person name="LaButti K."/>
            <person name="Andreopoulos B."/>
            <person name="Lipzen A."/>
            <person name="Chen C."/>
            <person name="Yan M."/>
            <person name="Daum C."/>
            <person name="Ng V."/>
            <person name="Clum A."/>
            <person name="Steindorff A."/>
            <person name="Ohm R.A."/>
            <person name="Martin F."/>
            <person name="Silar P."/>
            <person name="Natvig D.O."/>
            <person name="Lalanne C."/>
            <person name="Gautier V."/>
            <person name="Ament-Velasquez S.L."/>
            <person name="Kruys A."/>
            <person name="Hutchinson M.I."/>
            <person name="Powell A.J."/>
            <person name="Barry K."/>
            <person name="Miller A.N."/>
            <person name="Grigoriev I.V."/>
            <person name="Debuchy R."/>
            <person name="Gladieux P."/>
            <person name="Hiltunen Thoren M."/>
            <person name="Johannesson H."/>
        </authorList>
    </citation>
    <scope>NUCLEOTIDE SEQUENCE</scope>
    <source>
        <strain evidence="1">CBS 118394</strain>
    </source>
</reference>
<dbReference type="EMBL" id="JAUEDM010000002">
    <property type="protein sequence ID" value="KAK3324913.1"/>
    <property type="molecule type" value="Genomic_DNA"/>
</dbReference>
<evidence type="ECO:0000313" key="2">
    <source>
        <dbReference type="Proteomes" id="UP001283341"/>
    </source>
</evidence>
<comment type="caution">
    <text evidence="1">The sequence shown here is derived from an EMBL/GenBank/DDBJ whole genome shotgun (WGS) entry which is preliminary data.</text>
</comment>
<sequence>MATCPVRFEFHCDEAGEELKFLHNIPHSLVHEQNQAAQKEADYFSRVLAAIQPILKEHEADCRAASKPFCGNCGSPSAGILQTPISWLHNVKDPFAECETQTRKSVQDMMAEVGAGVQGGGHYCARQGL</sequence>
<organism evidence="1 2">
    <name type="scientific">Apodospora peruviana</name>
    <dbReference type="NCBI Taxonomy" id="516989"/>
    <lineage>
        <taxon>Eukaryota</taxon>
        <taxon>Fungi</taxon>
        <taxon>Dikarya</taxon>
        <taxon>Ascomycota</taxon>
        <taxon>Pezizomycotina</taxon>
        <taxon>Sordariomycetes</taxon>
        <taxon>Sordariomycetidae</taxon>
        <taxon>Sordariales</taxon>
        <taxon>Lasiosphaeriaceae</taxon>
        <taxon>Apodospora</taxon>
    </lineage>
</organism>
<keyword evidence="2" id="KW-1185">Reference proteome</keyword>
<dbReference type="AlphaFoldDB" id="A0AAE0IGW1"/>
<accession>A0AAE0IGW1</accession>
<gene>
    <name evidence="1" type="ORF">B0H66DRAFT_547017</name>
</gene>
<name>A0AAE0IGW1_9PEZI</name>
<reference evidence="1" key="2">
    <citation type="submission" date="2023-06" db="EMBL/GenBank/DDBJ databases">
        <authorList>
            <consortium name="Lawrence Berkeley National Laboratory"/>
            <person name="Haridas S."/>
            <person name="Hensen N."/>
            <person name="Bonometti L."/>
            <person name="Westerberg I."/>
            <person name="Brannstrom I.O."/>
            <person name="Guillou S."/>
            <person name="Cros-Aarteil S."/>
            <person name="Calhoun S."/>
            <person name="Kuo A."/>
            <person name="Mondo S."/>
            <person name="Pangilinan J."/>
            <person name="Riley R."/>
            <person name="Labutti K."/>
            <person name="Andreopoulos B."/>
            <person name="Lipzen A."/>
            <person name="Chen C."/>
            <person name="Yanf M."/>
            <person name="Daum C."/>
            <person name="Ng V."/>
            <person name="Clum A."/>
            <person name="Steindorff A."/>
            <person name="Ohm R."/>
            <person name="Martin F."/>
            <person name="Silar P."/>
            <person name="Natvig D."/>
            <person name="Lalanne C."/>
            <person name="Gautier V."/>
            <person name="Ament-Velasquez S.L."/>
            <person name="Kruys A."/>
            <person name="Hutchinson M.I."/>
            <person name="Powell A.J."/>
            <person name="Barry K."/>
            <person name="Miller A.N."/>
            <person name="Grigoriev I.V."/>
            <person name="Debuchy R."/>
            <person name="Gladieux P."/>
            <person name="Thoren M.H."/>
            <person name="Johannesson H."/>
        </authorList>
    </citation>
    <scope>NUCLEOTIDE SEQUENCE</scope>
    <source>
        <strain evidence="1">CBS 118394</strain>
    </source>
</reference>